<keyword evidence="3" id="KW-0223">Dioxygenase</keyword>
<name>A0A7W0DQU4_9ACTN</name>
<dbReference type="Gene3D" id="2.60.120.590">
    <property type="entry name" value="Alpha-ketoglutarate-dependent dioxygenase AlkB-like"/>
    <property type="match status" value="1"/>
</dbReference>
<feature type="region of interest" description="Disordered" evidence="1">
    <location>
        <begin position="155"/>
        <end position="201"/>
    </location>
</feature>
<dbReference type="PANTHER" id="PTHR31212">
    <property type="entry name" value="ALPHA-KETOGLUTARATE-DEPENDENT DIOXYGENASE ALKB HOMOLOG 3"/>
    <property type="match status" value="1"/>
</dbReference>
<dbReference type="InterPro" id="IPR037151">
    <property type="entry name" value="AlkB-like_sf"/>
</dbReference>
<dbReference type="InterPro" id="IPR005123">
    <property type="entry name" value="Oxoglu/Fe-dep_dioxygenase_dom"/>
</dbReference>
<dbReference type="InterPro" id="IPR032854">
    <property type="entry name" value="ALKBH3"/>
</dbReference>
<accession>A0A7W0DQU4</accession>
<proteinExistence type="predicted"/>
<evidence type="ECO:0000313" key="3">
    <source>
        <dbReference type="EMBL" id="MBA2949093.1"/>
    </source>
</evidence>
<dbReference type="Proteomes" id="UP000545761">
    <property type="component" value="Unassembled WGS sequence"/>
</dbReference>
<evidence type="ECO:0000256" key="1">
    <source>
        <dbReference type="SAM" id="MobiDB-lite"/>
    </source>
</evidence>
<feature type="domain" description="Fe2OG dioxygenase" evidence="2">
    <location>
        <begin position="111"/>
        <end position="244"/>
    </location>
</feature>
<dbReference type="GO" id="GO:0051213">
    <property type="term" value="F:dioxygenase activity"/>
    <property type="evidence" value="ECO:0007669"/>
    <property type="project" value="UniProtKB-KW"/>
</dbReference>
<reference evidence="3 4" key="1">
    <citation type="submission" date="2020-07" db="EMBL/GenBank/DDBJ databases">
        <title>Streptomyces isolated from Indian soil.</title>
        <authorList>
            <person name="Mandal S."/>
            <person name="Maiti P.K."/>
        </authorList>
    </citation>
    <scope>NUCLEOTIDE SEQUENCE [LARGE SCALE GENOMIC DNA]</scope>
    <source>
        <strain evidence="3 4">PSKA28</strain>
    </source>
</reference>
<dbReference type="Pfam" id="PF13532">
    <property type="entry name" value="2OG-FeII_Oxy_2"/>
    <property type="match status" value="1"/>
</dbReference>
<feature type="compositionally biased region" description="Gly residues" evidence="1">
    <location>
        <begin position="165"/>
        <end position="191"/>
    </location>
</feature>
<keyword evidence="3" id="KW-0560">Oxidoreductase</keyword>
<dbReference type="PROSITE" id="PS51471">
    <property type="entry name" value="FE2OG_OXY"/>
    <property type="match status" value="1"/>
</dbReference>
<dbReference type="PANTHER" id="PTHR31212:SF4">
    <property type="entry name" value="ALPHA-KETOGLUTARATE-DEPENDENT DIOXYGENASE ALKB HOMOLOG 3"/>
    <property type="match status" value="1"/>
</dbReference>
<sequence length="246" mass="26173">MPAHLHGLQGSLFDQTDDIRLGPLTGVRRIVLGDGAWIDVLPGWLHGSDALFEHLADVVPWRAERRHMYEQVVDVPRLLAYYGADDPLPHPVLDEARAALSAHYDAELGEPFATAGLCLYRDGRDSVAWHGDRIGRGAREDTMVAILSVGTPRDLLLRPRHPAGGAAGSGGEGGEGRSGGKGSEGRSGGKGGEGRSGRANLRQSLGHGDLIVMGGSCQRTWEHAVPKSARATGPRISIQFRPHGVG</sequence>
<dbReference type="EMBL" id="JACEHE010000016">
    <property type="protein sequence ID" value="MBA2949093.1"/>
    <property type="molecule type" value="Genomic_DNA"/>
</dbReference>
<protein>
    <submittedName>
        <fullName evidence="3">Alpha-ketoglutarate-dependent dioxygenase AlkB</fullName>
    </submittedName>
</protein>
<dbReference type="InterPro" id="IPR027450">
    <property type="entry name" value="AlkB-like"/>
</dbReference>
<dbReference type="RefSeq" id="WP_181660010.1">
    <property type="nucleotide sequence ID" value="NZ_JACEHE010000016.1"/>
</dbReference>
<gene>
    <name evidence="3" type="ORF">H1D24_25550</name>
</gene>
<dbReference type="AlphaFoldDB" id="A0A7W0DQU4"/>
<dbReference type="SUPFAM" id="SSF51197">
    <property type="entry name" value="Clavaminate synthase-like"/>
    <property type="match status" value="1"/>
</dbReference>
<organism evidence="3 4">
    <name type="scientific">Streptomyces himalayensis subsp. himalayensis</name>
    <dbReference type="NCBI Taxonomy" id="2756131"/>
    <lineage>
        <taxon>Bacteria</taxon>
        <taxon>Bacillati</taxon>
        <taxon>Actinomycetota</taxon>
        <taxon>Actinomycetes</taxon>
        <taxon>Kitasatosporales</taxon>
        <taxon>Streptomycetaceae</taxon>
        <taxon>Streptomyces</taxon>
        <taxon>Streptomyces himalayensis</taxon>
    </lineage>
</organism>
<evidence type="ECO:0000259" key="2">
    <source>
        <dbReference type="PROSITE" id="PS51471"/>
    </source>
</evidence>
<comment type="caution">
    <text evidence="3">The sequence shown here is derived from an EMBL/GenBank/DDBJ whole genome shotgun (WGS) entry which is preliminary data.</text>
</comment>
<dbReference type="GO" id="GO:0006307">
    <property type="term" value="P:DNA alkylation repair"/>
    <property type="evidence" value="ECO:0007669"/>
    <property type="project" value="InterPro"/>
</dbReference>
<evidence type="ECO:0000313" key="4">
    <source>
        <dbReference type="Proteomes" id="UP000545761"/>
    </source>
</evidence>